<proteinExistence type="predicted"/>
<gene>
    <name evidence="1" type="ORF">M9H77_29710</name>
</gene>
<evidence type="ECO:0000313" key="2">
    <source>
        <dbReference type="Proteomes" id="UP001060085"/>
    </source>
</evidence>
<accession>A0ACB9ZZG0</accession>
<sequence>MHMRNPILTRVTILVMILCSEASEEYTTAEGVAQSVYMDTGSCSAVGFDCLVESQEGLDTEVGPRADLVGVALMCLDSLRLPSCGRNPHVGDIGLRLFKSSKELIVSTPIDVSKIAHVKYPDSDIYVENVILSGDLIALPFGLWRDTWDGRLSKHYSQVDCRRKQMTFLFTNAYEKPHCDQGYNFDYDLVFESVRGLHCTWPVPRTRASFDGVDVSNSREWIYLKRSVDRGGCGPIGLHGHRIMLCGGIRLPSRESRGARHRALVWYLAGIDYEMSELGSDDFVVGSRLYPWSPIVTLHVILNSGVETALMCLDSLRLSSYARNPHVV</sequence>
<evidence type="ECO:0000313" key="1">
    <source>
        <dbReference type="EMBL" id="KAI5652523.1"/>
    </source>
</evidence>
<organism evidence="1 2">
    <name type="scientific">Catharanthus roseus</name>
    <name type="common">Madagascar periwinkle</name>
    <name type="synonym">Vinca rosea</name>
    <dbReference type="NCBI Taxonomy" id="4058"/>
    <lineage>
        <taxon>Eukaryota</taxon>
        <taxon>Viridiplantae</taxon>
        <taxon>Streptophyta</taxon>
        <taxon>Embryophyta</taxon>
        <taxon>Tracheophyta</taxon>
        <taxon>Spermatophyta</taxon>
        <taxon>Magnoliopsida</taxon>
        <taxon>eudicotyledons</taxon>
        <taxon>Gunneridae</taxon>
        <taxon>Pentapetalae</taxon>
        <taxon>asterids</taxon>
        <taxon>lamiids</taxon>
        <taxon>Gentianales</taxon>
        <taxon>Apocynaceae</taxon>
        <taxon>Rauvolfioideae</taxon>
        <taxon>Vinceae</taxon>
        <taxon>Catharanthinae</taxon>
        <taxon>Catharanthus</taxon>
    </lineage>
</organism>
<keyword evidence="2" id="KW-1185">Reference proteome</keyword>
<protein>
    <submittedName>
        <fullName evidence="1">Uncharacterized protein</fullName>
    </submittedName>
</protein>
<reference evidence="2" key="1">
    <citation type="journal article" date="2023" name="Nat. Plants">
        <title>Single-cell RNA sequencing provides a high-resolution roadmap for understanding the multicellular compartmentation of specialized metabolism.</title>
        <authorList>
            <person name="Sun S."/>
            <person name="Shen X."/>
            <person name="Li Y."/>
            <person name="Li Y."/>
            <person name="Wang S."/>
            <person name="Li R."/>
            <person name="Zhang H."/>
            <person name="Shen G."/>
            <person name="Guo B."/>
            <person name="Wei J."/>
            <person name="Xu J."/>
            <person name="St-Pierre B."/>
            <person name="Chen S."/>
            <person name="Sun C."/>
        </authorList>
    </citation>
    <scope>NUCLEOTIDE SEQUENCE [LARGE SCALE GENOMIC DNA]</scope>
</reference>
<dbReference type="Proteomes" id="UP001060085">
    <property type="component" value="Linkage Group LG07"/>
</dbReference>
<name>A0ACB9ZZG0_CATRO</name>
<dbReference type="EMBL" id="CM044707">
    <property type="protein sequence ID" value="KAI5652523.1"/>
    <property type="molecule type" value="Genomic_DNA"/>
</dbReference>
<comment type="caution">
    <text evidence="1">The sequence shown here is derived from an EMBL/GenBank/DDBJ whole genome shotgun (WGS) entry which is preliminary data.</text>
</comment>